<keyword evidence="5 11" id="KW-0028">Amino-acid biosynthesis</keyword>
<feature type="binding site" evidence="11">
    <location>
        <position position="152"/>
    </location>
    <ligand>
        <name>pyridoxal 5'-phosphate</name>
        <dbReference type="ChEBI" id="CHEBI:597326"/>
    </ligand>
</feature>
<dbReference type="InterPro" id="IPR015424">
    <property type="entry name" value="PyrdxlP-dep_Trfase"/>
</dbReference>
<dbReference type="Proteomes" id="UP000481043">
    <property type="component" value="Unassembled WGS sequence"/>
</dbReference>
<dbReference type="GO" id="GO:0005737">
    <property type="term" value="C:cytoplasm"/>
    <property type="evidence" value="ECO:0007669"/>
    <property type="project" value="UniProtKB-SubCell"/>
</dbReference>
<organism evidence="14 15">
    <name type="scientific">Bacillus mesophilus</name>
    <dbReference type="NCBI Taxonomy" id="1808955"/>
    <lineage>
        <taxon>Bacteria</taxon>
        <taxon>Bacillati</taxon>
        <taxon>Bacillota</taxon>
        <taxon>Bacilli</taxon>
        <taxon>Bacillales</taxon>
        <taxon>Bacillaceae</taxon>
        <taxon>Bacillus</taxon>
    </lineage>
</organism>
<dbReference type="GO" id="GO:0030170">
    <property type="term" value="F:pyridoxal phosphate binding"/>
    <property type="evidence" value="ECO:0007669"/>
    <property type="project" value="UniProtKB-UniRule"/>
</dbReference>
<dbReference type="HAMAP" id="MF_00160">
    <property type="entry name" value="SerC_aminotrans_5"/>
    <property type="match status" value="1"/>
</dbReference>
<dbReference type="GO" id="GO:0006564">
    <property type="term" value="P:L-serine biosynthetic process"/>
    <property type="evidence" value="ECO:0007669"/>
    <property type="project" value="UniProtKB-UniRule"/>
</dbReference>
<feature type="binding site" evidence="11">
    <location>
        <position position="102"/>
    </location>
    <ligand>
        <name>pyridoxal 5'-phosphate</name>
        <dbReference type="ChEBI" id="CHEBI:597326"/>
    </ligand>
</feature>
<feature type="binding site" evidence="11">
    <location>
        <position position="42"/>
    </location>
    <ligand>
        <name>L-glutamate</name>
        <dbReference type="ChEBI" id="CHEBI:29985"/>
    </ligand>
</feature>
<evidence type="ECO:0000313" key="14">
    <source>
        <dbReference type="EMBL" id="NEY72538.1"/>
    </source>
</evidence>
<dbReference type="SUPFAM" id="SSF53383">
    <property type="entry name" value="PLP-dependent transferases"/>
    <property type="match status" value="1"/>
</dbReference>
<comment type="caution">
    <text evidence="11">Lacks conserved residue(s) required for the propagation of feature annotation.</text>
</comment>
<dbReference type="FunFam" id="3.40.640.10:FF:000010">
    <property type="entry name" value="Phosphoserine aminotransferase"/>
    <property type="match status" value="1"/>
</dbReference>
<keyword evidence="6 11" id="KW-0808">Transferase</keyword>
<dbReference type="EC" id="2.6.1.52" evidence="11"/>
<feature type="binding site" evidence="11">
    <location>
        <begin position="237"/>
        <end position="238"/>
    </location>
    <ligand>
        <name>pyridoxal 5'-phosphate</name>
        <dbReference type="ChEBI" id="CHEBI:597326"/>
    </ligand>
</feature>
<reference evidence="14 15" key="1">
    <citation type="submission" date="2020-02" db="EMBL/GenBank/DDBJ databases">
        <title>Bacillus aquiflavi sp. nov., isolated from yellow water of strong flavor Chinese baijiu in Yibin region of China.</title>
        <authorList>
            <person name="Xie J."/>
        </authorList>
    </citation>
    <scope>NUCLEOTIDE SEQUENCE [LARGE SCALE GENOMIC DNA]</scope>
    <source>
        <strain evidence="14 15">SA4</strain>
    </source>
</reference>
<comment type="subunit">
    <text evidence="11">Homodimer.</text>
</comment>
<evidence type="ECO:0000259" key="13">
    <source>
        <dbReference type="Pfam" id="PF00266"/>
    </source>
</evidence>
<accession>A0A6M0QBX5</accession>
<gene>
    <name evidence="11 14" type="primary">serC</name>
    <name evidence="14" type="ORF">G4D63_12445</name>
</gene>
<evidence type="ECO:0000256" key="8">
    <source>
        <dbReference type="ARBA" id="ARBA00023299"/>
    </source>
</evidence>
<dbReference type="RefSeq" id="WP_163180006.1">
    <property type="nucleotide sequence ID" value="NZ_JAAIWM010000004.1"/>
</dbReference>
<keyword evidence="15" id="KW-1185">Reference proteome</keyword>
<dbReference type="PROSITE" id="PS00595">
    <property type="entry name" value="AA_TRANSFER_CLASS_5"/>
    <property type="match status" value="1"/>
</dbReference>
<dbReference type="PIRSF" id="PIRSF000525">
    <property type="entry name" value="SerC"/>
    <property type="match status" value="1"/>
</dbReference>
<feature type="binding site" evidence="11">
    <location>
        <position position="172"/>
    </location>
    <ligand>
        <name>pyridoxal 5'-phosphate</name>
        <dbReference type="ChEBI" id="CHEBI:597326"/>
    </ligand>
</feature>
<dbReference type="Pfam" id="PF00266">
    <property type="entry name" value="Aminotran_5"/>
    <property type="match status" value="1"/>
</dbReference>
<dbReference type="InterPro" id="IPR022278">
    <property type="entry name" value="Pser_aminoTfrase"/>
</dbReference>
<keyword evidence="11" id="KW-0963">Cytoplasm</keyword>
<evidence type="ECO:0000256" key="2">
    <source>
        <dbReference type="ARBA" id="ARBA00005099"/>
    </source>
</evidence>
<dbReference type="UniPathway" id="UPA00135">
    <property type="reaction ID" value="UER00197"/>
</dbReference>
<feature type="binding site" evidence="11">
    <location>
        <position position="195"/>
    </location>
    <ligand>
        <name>pyridoxal 5'-phosphate</name>
        <dbReference type="ChEBI" id="CHEBI:597326"/>
    </ligand>
</feature>
<feature type="modified residue" description="N6-(pyridoxal phosphate)lysine" evidence="11">
    <location>
        <position position="196"/>
    </location>
</feature>
<keyword evidence="4 11" id="KW-0032">Aminotransferase</keyword>
<evidence type="ECO:0000256" key="12">
    <source>
        <dbReference type="RuleBase" id="RU004505"/>
    </source>
</evidence>
<evidence type="ECO:0000256" key="7">
    <source>
        <dbReference type="ARBA" id="ARBA00022898"/>
    </source>
</evidence>
<evidence type="ECO:0000256" key="1">
    <source>
        <dbReference type="ARBA" id="ARBA00003483"/>
    </source>
</evidence>
<dbReference type="CDD" id="cd00611">
    <property type="entry name" value="PSAT_like"/>
    <property type="match status" value="1"/>
</dbReference>
<comment type="caution">
    <text evidence="14">The sequence shown here is derived from an EMBL/GenBank/DDBJ whole genome shotgun (WGS) entry which is preliminary data.</text>
</comment>
<feature type="binding site" evidence="11">
    <location>
        <begin position="76"/>
        <end position="77"/>
    </location>
    <ligand>
        <name>pyridoxal 5'-phosphate</name>
        <dbReference type="ChEBI" id="CHEBI:597326"/>
    </ligand>
</feature>
<comment type="cofactor">
    <cofactor evidence="11">
        <name>pyridoxal 5'-phosphate</name>
        <dbReference type="ChEBI" id="CHEBI:597326"/>
    </cofactor>
    <text evidence="11">Binds 1 pyridoxal phosphate per subunit.</text>
</comment>
<dbReference type="FunFam" id="3.90.1150.10:FF:000006">
    <property type="entry name" value="Phosphoserine aminotransferase"/>
    <property type="match status" value="1"/>
</dbReference>
<dbReference type="NCBIfam" id="NF003764">
    <property type="entry name" value="PRK05355.1"/>
    <property type="match status" value="1"/>
</dbReference>
<sequence length="360" mass="40280">MGQIYNFSAGPSVLPKPVLEKVQEELLSYQGLGMSVMEMSHRSQYFEEIIKQAENLLRQLMNIPQNYKVLFIQGGASLQFSMVPMNLLHQYHHAYYVDSGSWSEKAIKEAKKHGEITILASSKEENYTKIPPINLLDIKSNADYLHITTNNTIEGTRFSTLPETGNIPLVADMSSNILSEVYDVSKFGLIYAGAQKNIGPAGLTVVIVREDLLGAFQKENPTMLNYETYSSSGSLYNTPPTFPIYVTKLVLEWLQALGGVTEMEKINRAKANLLYAFIEESSLFVSRVEVSSRSLMNIPFTTSSDQLNSEFLQFAASKGLITLEGHRSTGGMRASIYNAMPIEGVEKLVDCMKEFEIEHR</sequence>
<dbReference type="InterPro" id="IPR015421">
    <property type="entry name" value="PyrdxlP-dep_Trfase_major"/>
</dbReference>
<evidence type="ECO:0000256" key="11">
    <source>
        <dbReference type="HAMAP-Rule" id="MF_00160"/>
    </source>
</evidence>
<keyword evidence="7 11" id="KW-0663">Pyridoxal phosphate</keyword>
<dbReference type="EMBL" id="JAAIWM010000004">
    <property type="protein sequence ID" value="NEY72538.1"/>
    <property type="molecule type" value="Genomic_DNA"/>
</dbReference>
<name>A0A6M0QBX5_9BACI</name>
<comment type="function">
    <text evidence="1 11">Catalyzes the reversible conversion of 3-phosphohydroxypyruvate to phosphoserine and of 3-hydroxy-2-oxo-4-phosphonooxybutanoate to phosphohydroxythreonine.</text>
</comment>
<dbReference type="PANTHER" id="PTHR43247:SF1">
    <property type="entry name" value="PHOSPHOSERINE AMINOTRANSFERASE"/>
    <property type="match status" value="1"/>
</dbReference>
<dbReference type="InterPro" id="IPR000192">
    <property type="entry name" value="Aminotrans_V_dom"/>
</dbReference>
<comment type="catalytic activity">
    <reaction evidence="9 11">
        <text>4-(phosphooxy)-L-threonine + 2-oxoglutarate = (R)-3-hydroxy-2-oxo-4-phosphooxybutanoate + L-glutamate</text>
        <dbReference type="Rhea" id="RHEA:16573"/>
        <dbReference type="ChEBI" id="CHEBI:16810"/>
        <dbReference type="ChEBI" id="CHEBI:29985"/>
        <dbReference type="ChEBI" id="CHEBI:58452"/>
        <dbReference type="ChEBI" id="CHEBI:58538"/>
        <dbReference type="EC" id="2.6.1.52"/>
    </reaction>
</comment>
<evidence type="ECO:0000256" key="9">
    <source>
        <dbReference type="ARBA" id="ARBA00047630"/>
    </source>
</evidence>
<evidence type="ECO:0000256" key="3">
    <source>
        <dbReference type="ARBA" id="ARBA00006904"/>
    </source>
</evidence>
<dbReference type="Gene3D" id="3.90.1150.10">
    <property type="entry name" value="Aspartate Aminotransferase, domain 1"/>
    <property type="match status" value="1"/>
</dbReference>
<evidence type="ECO:0000256" key="5">
    <source>
        <dbReference type="ARBA" id="ARBA00022605"/>
    </source>
</evidence>
<comment type="catalytic activity">
    <reaction evidence="10 11 12">
        <text>O-phospho-L-serine + 2-oxoglutarate = 3-phosphooxypyruvate + L-glutamate</text>
        <dbReference type="Rhea" id="RHEA:14329"/>
        <dbReference type="ChEBI" id="CHEBI:16810"/>
        <dbReference type="ChEBI" id="CHEBI:18110"/>
        <dbReference type="ChEBI" id="CHEBI:29985"/>
        <dbReference type="ChEBI" id="CHEBI:57524"/>
        <dbReference type="EC" id="2.6.1.52"/>
    </reaction>
</comment>
<dbReference type="GO" id="GO:0004648">
    <property type="term" value="F:O-phospho-L-serine:2-oxoglutarate aminotransferase activity"/>
    <property type="evidence" value="ECO:0007669"/>
    <property type="project" value="UniProtKB-UniRule"/>
</dbReference>
<evidence type="ECO:0000313" key="15">
    <source>
        <dbReference type="Proteomes" id="UP000481043"/>
    </source>
</evidence>
<keyword evidence="8 11" id="KW-0718">Serine biosynthesis</keyword>
<dbReference type="PANTHER" id="PTHR43247">
    <property type="entry name" value="PHOSPHOSERINE AMINOTRANSFERASE"/>
    <property type="match status" value="1"/>
</dbReference>
<comment type="pathway">
    <text evidence="2 11 12">Amino-acid biosynthesis; L-serine biosynthesis; L-serine from 3-phospho-D-glycerate: step 2/3.</text>
</comment>
<dbReference type="NCBIfam" id="TIGR01364">
    <property type="entry name" value="serC_1"/>
    <property type="match status" value="1"/>
</dbReference>
<evidence type="ECO:0000256" key="4">
    <source>
        <dbReference type="ARBA" id="ARBA00022576"/>
    </source>
</evidence>
<dbReference type="AlphaFoldDB" id="A0A6M0QBX5"/>
<dbReference type="Gene3D" id="3.40.640.10">
    <property type="entry name" value="Type I PLP-dependent aspartate aminotransferase-like (Major domain)"/>
    <property type="match status" value="1"/>
</dbReference>
<proteinExistence type="inferred from homology"/>
<dbReference type="InterPro" id="IPR020578">
    <property type="entry name" value="Aminotrans_V_PyrdxlP_BS"/>
</dbReference>
<protein>
    <recommendedName>
        <fullName evidence="11">Phosphoserine aminotransferase</fullName>
        <ecNumber evidence="11">2.6.1.52</ecNumber>
    </recommendedName>
    <alternativeName>
        <fullName evidence="11">Phosphohydroxythreonine aminotransferase</fullName>
        <shortName evidence="11">PSAT</shortName>
    </alternativeName>
</protein>
<comment type="similarity">
    <text evidence="3 11">Belongs to the class-V pyridoxal-phosphate-dependent aminotransferase family. SerC subfamily.</text>
</comment>
<comment type="subcellular location">
    <subcellularLocation>
        <location evidence="11">Cytoplasm</location>
    </subcellularLocation>
</comment>
<feature type="domain" description="Aminotransferase class V" evidence="13">
    <location>
        <begin position="4"/>
        <end position="348"/>
    </location>
</feature>
<evidence type="ECO:0000256" key="10">
    <source>
        <dbReference type="ARBA" id="ARBA00049007"/>
    </source>
</evidence>
<dbReference type="InterPro" id="IPR015422">
    <property type="entry name" value="PyrdxlP-dep_Trfase_small"/>
</dbReference>
<evidence type="ECO:0000256" key="6">
    <source>
        <dbReference type="ARBA" id="ARBA00022679"/>
    </source>
</evidence>